<sequence length="93" mass="10926">MLTILLNKSQNLLFSLDISEKEKNTEKSHKKKGASHICKNTFFSYIFPIPYSILPVVCCLKAINFWLYSKLRCTQKKGINLRIKEEKFKISQR</sequence>
<keyword evidence="1" id="KW-1133">Transmembrane helix</keyword>
<keyword evidence="3" id="KW-1185">Reference proteome</keyword>
<name>A0A3N6PVD5_9CYAN</name>
<reference evidence="2 3" key="1">
    <citation type="journal article" date="2018" name="ACS Chem. Biol.">
        <title>Ketoreductase domain dysfunction expands chemodiversity: malyngamide biosynthesis in the cyanobacterium Okeania hirsuta.</title>
        <authorList>
            <person name="Moss N.A."/>
            <person name="Leao T."/>
            <person name="Rankin M."/>
            <person name="McCullough T.M."/>
            <person name="Qu P."/>
            <person name="Korobeynikov A."/>
            <person name="Smith J.L."/>
            <person name="Gerwick L."/>
            <person name="Gerwick W.H."/>
        </authorList>
    </citation>
    <scope>NUCLEOTIDE SEQUENCE [LARGE SCALE GENOMIC DNA]</scope>
    <source>
        <strain evidence="2 3">PAB10Feb10-1</strain>
    </source>
</reference>
<dbReference type="Proteomes" id="UP000269154">
    <property type="component" value="Unassembled WGS sequence"/>
</dbReference>
<keyword evidence="1" id="KW-0812">Transmembrane</keyword>
<protein>
    <submittedName>
        <fullName evidence="2">Uncharacterized protein</fullName>
    </submittedName>
</protein>
<evidence type="ECO:0000313" key="3">
    <source>
        <dbReference type="Proteomes" id="UP000269154"/>
    </source>
</evidence>
<dbReference type="EMBL" id="RCBY01000285">
    <property type="protein sequence ID" value="RQH26042.1"/>
    <property type="molecule type" value="Genomic_DNA"/>
</dbReference>
<evidence type="ECO:0000256" key="1">
    <source>
        <dbReference type="SAM" id="Phobius"/>
    </source>
</evidence>
<keyword evidence="1" id="KW-0472">Membrane</keyword>
<comment type="caution">
    <text evidence="2">The sequence shown here is derived from an EMBL/GenBank/DDBJ whole genome shotgun (WGS) entry which is preliminary data.</text>
</comment>
<organism evidence="2 3">
    <name type="scientific">Okeania hirsuta</name>
    <dbReference type="NCBI Taxonomy" id="1458930"/>
    <lineage>
        <taxon>Bacteria</taxon>
        <taxon>Bacillati</taxon>
        <taxon>Cyanobacteriota</taxon>
        <taxon>Cyanophyceae</taxon>
        <taxon>Oscillatoriophycideae</taxon>
        <taxon>Oscillatoriales</taxon>
        <taxon>Microcoleaceae</taxon>
        <taxon>Okeania</taxon>
    </lineage>
</organism>
<proteinExistence type="predicted"/>
<accession>A0A3N6PVD5</accession>
<gene>
    <name evidence="2" type="ORF">D5R40_28695</name>
</gene>
<feature type="transmembrane region" description="Helical" evidence="1">
    <location>
        <begin position="49"/>
        <end position="68"/>
    </location>
</feature>
<dbReference type="AlphaFoldDB" id="A0A3N6PVD5"/>
<evidence type="ECO:0000313" key="2">
    <source>
        <dbReference type="EMBL" id="RQH26042.1"/>
    </source>
</evidence>